<dbReference type="InterPro" id="IPR013538">
    <property type="entry name" value="ASHA1/2-like_C"/>
</dbReference>
<sequence>MDMTNKTPGHELVLVREFDAPREKIYKAWTTPELMKVWFCPEPWKVTQADLDLRAGGRCNTVMEGPNGEVIPNEGVYLELVENEKLVFTDAFTEGWVPTGKPFMVGVVLLEELPGGRTRYTAKALHWTEADKKTHEEMGFHEGWGKAADQLAALVARM</sequence>
<evidence type="ECO:0000313" key="3">
    <source>
        <dbReference type="EMBL" id="CAD7024734.1"/>
    </source>
</evidence>
<evidence type="ECO:0000259" key="2">
    <source>
        <dbReference type="Pfam" id="PF08327"/>
    </source>
</evidence>
<dbReference type="Pfam" id="PF08327">
    <property type="entry name" value="AHSA1"/>
    <property type="match status" value="1"/>
</dbReference>
<comment type="similarity">
    <text evidence="1">Belongs to the AHA1 family.</text>
</comment>
<protein>
    <submittedName>
        <fullName evidence="3">Polyketide cyclase</fullName>
    </submittedName>
</protein>
<reference evidence="3 4" key="1">
    <citation type="submission" date="2020-11" db="EMBL/GenBank/DDBJ databases">
        <authorList>
            <person name="Lassalle F."/>
        </authorList>
    </citation>
    <scope>NUCLEOTIDE SEQUENCE [LARGE SCALE GENOMIC DNA]</scope>
    <source>
        <strain evidence="3 4">JC140</strain>
    </source>
</reference>
<proteinExistence type="inferred from homology"/>
<evidence type="ECO:0000313" key="4">
    <source>
        <dbReference type="Proteomes" id="UP000606921"/>
    </source>
</evidence>
<evidence type="ECO:0000256" key="1">
    <source>
        <dbReference type="ARBA" id="ARBA00006817"/>
    </source>
</evidence>
<dbReference type="EMBL" id="CABFWF030000001">
    <property type="protein sequence ID" value="CAD7024734.1"/>
    <property type="molecule type" value="Genomic_DNA"/>
</dbReference>
<feature type="domain" description="Activator of Hsp90 ATPase homologue 1/2-like C-terminal" evidence="2">
    <location>
        <begin position="19"/>
        <end position="155"/>
    </location>
</feature>
<dbReference type="Gene3D" id="3.30.530.20">
    <property type="match status" value="1"/>
</dbReference>
<comment type="caution">
    <text evidence="3">The sequence shown here is derived from an EMBL/GenBank/DDBJ whole genome shotgun (WGS) entry which is preliminary data.</text>
</comment>
<name>A0ABM8PEK6_9HYPH</name>
<dbReference type="InterPro" id="IPR023393">
    <property type="entry name" value="START-like_dom_sf"/>
</dbReference>
<keyword evidence="4" id="KW-1185">Reference proteome</keyword>
<dbReference type="SUPFAM" id="SSF55961">
    <property type="entry name" value="Bet v1-like"/>
    <property type="match status" value="1"/>
</dbReference>
<accession>A0ABM8PEK6</accession>
<organism evidence="3 4">
    <name type="scientific">Pseudorhizobium endolithicum</name>
    <dbReference type="NCBI Taxonomy" id="1191678"/>
    <lineage>
        <taxon>Bacteria</taxon>
        <taxon>Pseudomonadati</taxon>
        <taxon>Pseudomonadota</taxon>
        <taxon>Alphaproteobacteria</taxon>
        <taxon>Hyphomicrobiales</taxon>
        <taxon>Rhizobiaceae</taxon>
        <taxon>Rhizobium/Agrobacterium group</taxon>
        <taxon>Pseudorhizobium</taxon>
    </lineage>
</organism>
<gene>
    <name evidence="3" type="ORF">REJC140_00520</name>
</gene>
<dbReference type="Proteomes" id="UP000606921">
    <property type="component" value="Unassembled WGS sequence"/>
</dbReference>
<dbReference type="CDD" id="cd08896">
    <property type="entry name" value="SRPBCC_CalC_Aha1-like_3"/>
    <property type="match status" value="1"/>
</dbReference>